<feature type="compositionally biased region" description="Pro residues" evidence="1">
    <location>
        <begin position="98"/>
        <end position="109"/>
    </location>
</feature>
<name>A0A2R6XUQ7_MARPO</name>
<evidence type="ECO:0000256" key="1">
    <source>
        <dbReference type="SAM" id="MobiDB-lite"/>
    </source>
</evidence>
<reference evidence="3" key="1">
    <citation type="journal article" date="2017" name="Cell">
        <title>Insights into land plant evolution garnered from the Marchantia polymorpha genome.</title>
        <authorList>
            <person name="Bowman J.L."/>
            <person name="Kohchi T."/>
            <person name="Yamato K.T."/>
            <person name="Jenkins J."/>
            <person name="Shu S."/>
            <person name="Ishizaki K."/>
            <person name="Yamaoka S."/>
            <person name="Nishihama R."/>
            <person name="Nakamura Y."/>
            <person name="Berger F."/>
            <person name="Adam C."/>
            <person name="Aki S.S."/>
            <person name="Althoff F."/>
            <person name="Araki T."/>
            <person name="Arteaga-Vazquez M.A."/>
            <person name="Balasubrmanian S."/>
            <person name="Barry K."/>
            <person name="Bauer D."/>
            <person name="Boehm C.R."/>
            <person name="Briginshaw L."/>
            <person name="Caballero-Perez J."/>
            <person name="Catarino B."/>
            <person name="Chen F."/>
            <person name="Chiyoda S."/>
            <person name="Chovatia M."/>
            <person name="Davies K.M."/>
            <person name="Delmans M."/>
            <person name="Demura T."/>
            <person name="Dierschke T."/>
            <person name="Dolan L."/>
            <person name="Dorantes-Acosta A.E."/>
            <person name="Eklund D.M."/>
            <person name="Florent S.N."/>
            <person name="Flores-Sandoval E."/>
            <person name="Fujiyama A."/>
            <person name="Fukuzawa H."/>
            <person name="Galik B."/>
            <person name="Grimanelli D."/>
            <person name="Grimwood J."/>
            <person name="Grossniklaus U."/>
            <person name="Hamada T."/>
            <person name="Haseloff J."/>
            <person name="Hetherington A.J."/>
            <person name="Higo A."/>
            <person name="Hirakawa Y."/>
            <person name="Hundley H.N."/>
            <person name="Ikeda Y."/>
            <person name="Inoue K."/>
            <person name="Inoue S.I."/>
            <person name="Ishida S."/>
            <person name="Jia Q."/>
            <person name="Kakita M."/>
            <person name="Kanazawa T."/>
            <person name="Kawai Y."/>
            <person name="Kawashima T."/>
            <person name="Kennedy M."/>
            <person name="Kinose K."/>
            <person name="Kinoshita T."/>
            <person name="Kohara Y."/>
            <person name="Koide E."/>
            <person name="Komatsu K."/>
            <person name="Kopischke S."/>
            <person name="Kubo M."/>
            <person name="Kyozuka J."/>
            <person name="Lagercrantz U."/>
            <person name="Lin S.S."/>
            <person name="Lindquist E."/>
            <person name="Lipzen A.M."/>
            <person name="Lu C.W."/>
            <person name="De Luna E."/>
            <person name="Martienssen R.A."/>
            <person name="Minamino N."/>
            <person name="Mizutani M."/>
            <person name="Mizutani M."/>
            <person name="Mochizuki N."/>
            <person name="Monte I."/>
            <person name="Mosher R."/>
            <person name="Nagasaki H."/>
            <person name="Nakagami H."/>
            <person name="Naramoto S."/>
            <person name="Nishitani K."/>
            <person name="Ohtani M."/>
            <person name="Okamoto T."/>
            <person name="Okumura M."/>
            <person name="Phillips J."/>
            <person name="Pollak B."/>
            <person name="Reinders A."/>
            <person name="Rovekamp M."/>
            <person name="Sano R."/>
            <person name="Sawa S."/>
            <person name="Schmid M.W."/>
            <person name="Shirakawa M."/>
            <person name="Solano R."/>
            <person name="Spunde A."/>
            <person name="Suetsugu N."/>
            <person name="Sugano S."/>
            <person name="Sugiyama A."/>
            <person name="Sun R."/>
            <person name="Suzuki Y."/>
            <person name="Takenaka M."/>
            <person name="Takezawa D."/>
            <person name="Tomogane H."/>
            <person name="Tsuzuki M."/>
            <person name="Ueda T."/>
            <person name="Umeda M."/>
            <person name="Ward J.M."/>
            <person name="Watanabe Y."/>
            <person name="Yazaki K."/>
            <person name="Yokoyama R."/>
            <person name="Yoshitake Y."/>
            <person name="Yotsui I."/>
            <person name="Zachgo S."/>
            <person name="Schmutz J."/>
        </authorList>
    </citation>
    <scope>NUCLEOTIDE SEQUENCE [LARGE SCALE GENOMIC DNA]</scope>
    <source>
        <strain evidence="3">Tak-1</strain>
    </source>
</reference>
<feature type="region of interest" description="Disordered" evidence="1">
    <location>
        <begin position="232"/>
        <end position="254"/>
    </location>
</feature>
<organism evidence="2 3">
    <name type="scientific">Marchantia polymorpha</name>
    <name type="common">Common liverwort</name>
    <name type="synonym">Marchantia aquatica</name>
    <dbReference type="NCBI Taxonomy" id="3197"/>
    <lineage>
        <taxon>Eukaryota</taxon>
        <taxon>Viridiplantae</taxon>
        <taxon>Streptophyta</taxon>
        <taxon>Embryophyta</taxon>
        <taxon>Marchantiophyta</taxon>
        <taxon>Marchantiopsida</taxon>
        <taxon>Marchantiidae</taxon>
        <taxon>Marchantiales</taxon>
        <taxon>Marchantiaceae</taxon>
        <taxon>Marchantia</taxon>
    </lineage>
</organism>
<feature type="compositionally biased region" description="Basic and acidic residues" evidence="1">
    <location>
        <begin position="235"/>
        <end position="247"/>
    </location>
</feature>
<protein>
    <submittedName>
        <fullName evidence="2">Uncharacterized protein</fullName>
    </submittedName>
</protein>
<dbReference type="EMBL" id="KZ772674">
    <property type="protein sequence ID" value="PTQ49816.1"/>
    <property type="molecule type" value="Genomic_DNA"/>
</dbReference>
<feature type="region of interest" description="Disordered" evidence="1">
    <location>
        <begin position="312"/>
        <end position="335"/>
    </location>
</feature>
<proteinExistence type="predicted"/>
<feature type="compositionally biased region" description="Polar residues" evidence="1">
    <location>
        <begin position="320"/>
        <end position="330"/>
    </location>
</feature>
<gene>
    <name evidence="2" type="ORF">MARPO_0002s0266</name>
</gene>
<evidence type="ECO:0000313" key="3">
    <source>
        <dbReference type="Proteomes" id="UP000244005"/>
    </source>
</evidence>
<dbReference type="AlphaFoldDB" id="A0A2R6XUQ7"/>
<sequence>MWSLCGNGCYRPACLGLLAAPGWGSAIGSTSPEHLRIFAGIIRIDRFTSPGTGMVKNRGVGHMIVGIPVSKLRHMSTPSHRVQSGKRPTSSSSSSTTLPPPPPPPPPRPRGIQFNQGPSRTDDAERAELQTAALHGPRRGVGDPTRLTQTYLPEALRFAARPLRRRTPRSLLEIRSAAPRIYCVVSSLAELLFPPPPPPAPGPRCQKATPAPAPAPGFFVAAWPADFSLPSKASARHESGARPDARCRTSSQPARQRASGTILFFLPSAFHLSSCSAPAPLVCPAACGPLASVNHRVRLLVKSLDTVARPDWQAGRHSESNPSEAGNTVSPRGRRVLSTTRSLMPRALFVCTWLASKQRRSFFGRPLFLSRFWMKLAFPLVL</sequence>
<dbReference type="Proteomes" id="UP000244005">
    <property type="component" value="Unassembled WGS sequence"/>
</dbReference>
<keyword evidence="3" id="KW-1185">Reference proteome</keyword>
<feature type="compositionally biased region" description="Low complexity" evidence="1">
    <location>
        <begin position="87"/>
        <end position="97"/>
    </location>
</feature>
<evidence type="ECO:0000313" key="2">
    <source>
        <dbReference type="EMBL" id="PTQ49816.1"/>
    </source>
</evidence>
<feature type="region of interest" description="Disordered" evidence="1">
    <location>
        <begin position="71"/>
        <end position="124"/>
    </location>
</feature>
<accession>A0A2R6XUQ7</accession>